<accession>A0AAV4BKP5</accession>
<dbReference type="Proteomes" id="UP000735302">
    <property type="component" value="Unassembled WGS sequence"/>
</dbReference>
<name>A0AAV4BKP5_9GAST</name>
<organism evidence="2 3">
    <name type="scientific">Plakobranchus ocellatus</name>
    <dbReference type="NCBI Taxonomy" id="259542"/>
    <lineage>
        <taxon>Eukaryota</taxon>
        <taxon>Metazoa</taxon>
        <taxon>Spiralia</taxon>
        <taxon>Lophotrochozoa</taxon>
        <taxon>Mollusca</taxon>
        <taxon>Gastropoda</taxon>
        <taxon>Heterobranchia</taxon>
        <taxon>Euthyneura</taxon>
        <taxon>Panpulmonata</taxon>
        <taxon>Sacoglossa</taxon>
        <taxon>Placobranchoidea</taxon>
        <taxon>Plakobranchidae</taxon>
        <taxon>Plakobranchus</taxon>
    </lineage>
</organism>
<proteinExistence type="predicted"/>
<keyword evidence="3" id="KW-1185">Reference proteome</keyword>
<feature type="compositionally biased region" description="Basic and acidic residues" evidence="1">
    <location>
        <begin position="1"/>
        <end position="16"/>
    </location>
</feature>
<protein>
    <submittedName>
        <fullName evidence="2">Uncharacterized protein</fullName>
    </submittedName>
</protein>
<dbReference type="EMBL" id="BLXT01005114">
    <property type="protein sequence ID" value="GFO19882.1"/>
    <property type="molecule type" value="Genomic_DNA"/>
</dbReference>
<feature type="region of interest" description="Disordered" evidence="1">
    <location>
        <begin position="1"/>
        <end position="21"/>
    </location>
</feature>
<gene>
    <name evidence="2" type="ORF">PoB_004638700</name>
</gene>
<evidence type="ECO:0000256" key="1">
    <source>
        <dbReference type="SAM" id="MobiDB-lite"/>
    </source>
</evidence>
<evidence type="ECO:0000313" key="3">
    <source>
        <dbReference type="Proteomes" id="UP000735302"/>
    </source>
</evidence>
<comment type="caution">
    <text evidence="2">The sequence shown here is derived from an EMBL/GenBank/DDBJ whole genome shotgun (WGS) entry which is preliminary data.</text>
</comment>
<reference evidence="2 3" key="1">
    <citation type="journal article" date="2021" name="Elife">
        <title>Chloroplast acquisition without the gene transfer in kleptoplastic sea slugs, Plakobranchus ocellatus.</title>
        <authorList>
            <person name="Maeda T."/>
            <person name="Takahashi S."/>
            <person name="Yoshida T."/>
            <person name="Shimamura S."/>
            <person name="Takaki Y."/>
            <person name="Nagai Y."/>
            <person name="Toyoda A."/>
            <person name="Suzuki Y."/>
            <person name="Arimoto A."/>
            <person name="Ishii H."/>
            <person name="Satoh N."/>
            <person name="Nishiyama T."/>
            <person name="Hasebe M."/>
            <person name="Maruyama T."/>
            <person name="Minagawa J."/>
            <person name="Obokata J."/>
            <person name="Shigenobu S."/>
        </authorList>
    </citation>
    <scope>NUCLEOTIDE SEQUENCE [LARGE SCALE GENOMIC DNA]</scope>
</reference>
<dbReference type="AlphaFoldDB" id="A0AAV4BKP5"/>
<sequence length="87" mass="10185">MERKDKERQWMQRNKDNMNPQKWQHVNEKRMRQNCAAKAERLTKGQRVQKVVECEAPVDTIEVVGEDDNGVVTIEPLFTDEGDCVQV</sequence>
<evidence type="ECO:0000313" key="2">
    <source>
        <dbReference type="EMBL" id="GFO19882.1"/>
    </source>
</evidence>